<dbReference type="InterPro" id="IPR013320">
    <property type="entry name" value="ConA-like_dom_sf"/>
</dbReference>
<dbReference type="AlphaFoldDB" id="A0AAV4BL11"/>
<protein>
    <recommendedName>
        <fullName evidence="3">Laminin G domain-containing protein</fullName>
    </recommendedName>
</protein>
<organism evidence="1 2">
    <name type="scientific">Plakobranchus ocellatus</name>
    <dbReference type="NCBI Taxonomy" id="259542"/>
    <lineage>
        <taxon>Eukaryota</taxon>
        <taxon>Metazoa</taxon>
        <taxon>Spiralia</taxon>
        <taxon>Lophotrochozoa</taxon>
        <taxon>Mollusca</taxon>
        <taxon>Gastropoda</taxon>
        <taxon>Heterobranchia</taxon>
        <taxon>Euthyneura</taxon>
        <taxon>Panpulmonata</taxon>
        <taxon>Sacoglossa</taxon>
        <taxon>Placobranchoidea</taxon>
        <taxon>Plakobranchidae</taxon>
        <taxon>Plakobranchus</taxon>
    </lineage>
</organism>
<proteinExistence type="predicted"/>
<gene>
    <name evidence="1" type="ORF">PoB_005050100</name>
</gene>
<name>A0AAV4BL11_9GAST</name>
<evidence type="ECO:0008006" key="3">
    <source>
        <dbReference type="Google" id="ProtNLM"/>
    </source>
</evidence>
<dbReference type="EMBL" id="BLXT01005577">
    <property type="protein sequence ID" value="GFO23996.1"/>
    <property type="molecule type" value="Genomic_DNA"/>
</dbReference>
<comment type="caution">
    <text evidence="1">The sequence shown here is derived from an EMBL/GenBank/DDBJ whole genome shotgun (WGS) entry which is preliminary data.</text>
</comment>
<evidence type="ECO:0000313" key="1">
    <source>
        <dbReference type="EMBL" id="GFO23996.1"/>
    </source>
</evidence>
<keyword evidence="2" id="KW-1185">Reference proteome</keyword>
<accession>A0AAV4BL11</accession>
<evidence type="ECO:0000313" key="2">
    <source>
        <dbReference type="Proteomes" id="UP000735302"/>
    </source>
</evidence>
<dbReference type="SUPFAM" id="SSF49899">
    <property type="entry name" value="Concanavalin A-like lectins/glucanases"/>
    <property type="match status" value="1"/>
</dbReference>
<sequence>MVRFHLSLVNNAMNDTGPPQFDFLGFAFDGSSESYVKVKTGTEGTYLSFTIVCLVYVGALNSGLVLEFHSSNDNEEAITTVTLELQAGRPRAQVYNKQGNSVNSVTSDLALTPLTWTWVGITWDGDSGVLAMHVGSSKKEQPIGSGSSSSMPIHLDAEGFLQIGRYILKGSHSSFLGRLCCLALINSIKSVAASESALNSLFQSSNWFSVATPKVKEGCVTNFRYTGPPIVHLWPLSNTSFGYDVRHSTAPLAPADYQCMRSSKESISITSRPLTYFDGSQLAYLDVPVGDSHFKDTLMSMYVFLRPDDPPEGVVWDYRISPGQSGVGFERMTLTIEDGFPTVKIYDGNAGECGGVVNRERVSPDTWTLIYYVLHSTDSKMVLLTISGGVMSPSAVGVLACSTLTRQTQKDHFSTKPRGGRERLRIGKPEHMVTFPMSKELVDDKEEQCRDGFVYIGENHRKGNEDRMKWRVMIVNALQHDTG</sequence>
<dbReference type="Proteomes" id="UP000735302">
    <property type="component" value="Unassembled WGS sequence"/>
</dbReference>
<reference evidence="1 2" key="1">
    <citation type="journal article" date="2021" name="Elife">
        <title>Chloroplast acquisition without the gene transfer in kleptoplastic sea slugs, Plakobranchus ocellatus.</title>
        <authorList>
            <person name="Maeda T."/>
            <person name="Takahashi S."/>
            <person name="Yoshida T."/>
            <person name="Shimamura S."/>
            <person name="Takaki Y."/>
            <person name="Nagai Y."/>
            <person name="Toyoda A."/>
            <person name="Suzuki Y."/>
            <person name="Arimoto A."/>
            <person name="Ishii H."/>
            <person name="Satoh N."/>
            <person name="Nishiyama T."/>
            <person name="Hasebe M."/>
            <person name="Maruyama T."/>
            <person name="Minagawa J."/>
            <person name="Obokata J."/>
            <person name="Shigenobu S."/>
        </authorList>
    </citation>
    <scope>NUCLEOTIDE SEQUENCE [LARGE SCALE GENOMIC DNA]</scope>
</reference>
<dbReference type="Gene3D" id="2.60.120.200">
    <property type="match status" value="1"/>
</dbReference>